<dbReference type="Gene3D" id="2.130.10.10">
    <property type="entry name" value="YVTN repeat-like/Quinoprotein amine dehydrogenase"/>
    <property type="match status" value="1"/>
</dbReference>
<gene>
    <name evidence="7" type="ORF">LSCM4_00506</name>
</gene>
<dbReference type="Proteomes" id="UP000674143">
    <property type="component" value="Unassembled WGS sequence"/>
</dbReference>
<dbReference type="FunFam" id="2.130.10.10:FF:002613">
    <property type="entry name" value="Uncharacterized protein"/>
    <property type="match status" value="1"/>
</dbReference>
<evidence type="ECO:0000256" key="5">
    <source>
        <dbReference type="PROSITE-ProRule" id="PRU00221"/>
    </source>
</evidence>
<dbReference type="Pfam" id="PF00400">
    <property type="entry name" value="WD40"/>
    <property type="match status" value="2"/>
</dbReference>
<feature type="compositionally biased region" description="Basic and acidic residues" evidence="6">
    <location>
        <begin position="571"/>
        <end position="592"/>
    </location>
</feature>
<feature type="compositionally biased region" description="Basic and acidic residues" evidence="6">
    <location>
        <begin position="466"/>
        <end position="479"/>
    </location>
</feature>
<feature type="compositionally biased region" description="Polar residues" evidence="6">
    <location>
        <begin position="638"/>
        <end position="656"/>
    </location>
</feature>
<dbReference type="PROSITE" id="PS50082">
    <property type="entry name" value="WD_REPEATS_2"/>
    <property type="match status" value="1"/>
</dbReference>
<dbReference type="GeneID" id="92356518"/>
<dbReference type="AlphaFoldDB" id="A0A836G480"/>
<evidence type="ECO:0000313" key="8">
    <source>
        <dbReference type="Proteomes" id="UP000674143"/>
    </source>
</evidence>
<feature type="region of interest" description="Disordered" evidence="6">
    <location>
        <begin position="537"/>
        <end position="662"/>
    </location>
</feature>
<proteinExistence type="inferred from homology"/>
<dbReference type="InterPro" id="IPR001680">
    <property type="entry name" value="WD40_rpt"/>
</dbReference>
<reference evidence="8" key="2">
    <citation type="journal article" date="2021" name="Sci. Data">
        <title>Chromosome-scale genome sequencing, assembly and annotation of six genomes from subfamily Leishmaniinae.</title>
        <authorList>
            <person name="Almutairi H."/>
            <person name="Urbaniak M.D."/>
            <person name="Bates M.D."/>
            <person name="Jariyapan N."/>
            <person name="Kwakye-Nuako G."/>
            <person name="Thomaz Soccol V."/>
            <person name="Al-Salem W.S."/>
            <person name="Dillon R.J."/>
            <person name="Bates P.A."/>
            <person name="Gatherer D."/>
        </authorList>
    </citation>
    <scope>NUCLEOTIDE SEQUENCE [LARGE SCALE GENOMIC DNA]</scope>
</reference>
<keyword evidence="4" id="KW-0689">Ribosomal protein</keyword>
<dbReference type="InterPro" id="IPR036322">
    <property type="entry name" value="WD40_repeat_dom_sf"/>
</dbReference>
<keyword evidence="3" id="KW-0677">Repeat</keyword>
<evidence type="ECO:0000256" key="4">
    <source>
        <dbReference type="ARBA" id="ARBA00022980"/>
    </source>
</evidence>
<dbReference type="EMBL" id="JAFHLR010000036">
    <property type="protein sequence ID" value="KAG5465054.1"/>
    <property type="molecule type" value="Genomic_DNA"/>
</dbReference>
<feature type="compositionally biased region" description="Low complexity" evidence="6">
    <location>
        <begin position="496"/>
        <end position="506"/>
    </location>
</feature>
<reference evidence="8" key="1">
    <citation type="journal article" date="2021" name="Microbiol. Resour. Announc.">
        <title>LGAAP: Leishmaniinae Genome Assembly and Annotation Pipeline.</title>
        <authorList>
            <person name="Almutairi H."/>
            <person name="Urbaniak M.D."/>
            <person name="Bates M.D."/>
            <person name="Jariyapan N."/>
            <person name="Kwakye-Nuako G."/>
            <person name="Thomaz-Soccol V."/>
            <person name="Al-Salem W.S."/>
            <person name="Dillon R.J."/>
            <person name="Bates P.A."/>
            <person name="Gatherer D."/>
        </authorList>
    </citation>
    <scope>NUCLEOTIDE SEQUENCE [LARGE SCALE GENOMIC DNA]</scope>
</reference>
<dbReference type="InterPro" id="IPR015943">
    <property type="entry name" value="WD40/YVTN_repeat-like_dom_sf"/>
</dbReference>
<dbReference type="KEGG" id="loi:92356518"/>
<comment type="caution">
    <text evidence="7">The sequence shown here is derived from an EMBL/GenBank/DDBJ whole genome shotgun (WGS) entry which is preliminary data.</text>
</comment>
<evidence type="ECO:0000313" key="7">
    <source>
        <dbReference type="EMBL" id="KAG5465054.1"/>
    </source>
</evidence>
<keyword evidence="2 5" id="KW-0853">WD repeat</keyword>
<sequence>MELSNLKEDVLMGSTDESTVPTAVVASAPVLDIGFHPQLPIMAAGLITGEVEIYKRKSVNEMVKIPLQNDFSSWIFKGQYNEEEVLMNYHHQNMLMHPSGGVSSMEFTDDGTYLVSASGDRTISVMDCVSLRLVIHIPSSEVQARTAGKKKLNAINKKNDPTAKGAAATRKKAVASKRRSGEGFTATVNPHKYGISSLNVCDENVIATGDDDGLIAVWDMRERKPVHAYHEHGDYVSQLCYFTDAQELVSSSGDTCLGAFDMRAGKVRDFSVRRKDELNCFAFINSSGVSNATFIPSIVCGTPHGGLPIWKYGSWARPYDVMERHPAECEAIISFHGENTAFNHNLILTGACDGLVRVLQMYPVRRNLCQLSARDYTYSHSSVLGNQSSSGGQQQQGDYVVRRARGQEGISRMRVSHDANLLAVSGSDNIIDFVDIAFMNDETELDQLRGRAEQRHLRTLRDLDRERDEEEARERRLMEGDEVDRDANINDCGAVSEDSSSSDDSSQGGEDRDAEVATEARKLAKLARRDVLRQKFAKLGIEPRRHPNSDSSSTDDNDDAGTPAVKTSVASKKEHPLAERRRREAGKSRDDTVAAVQSRSRDDASALPQETSGRVAGGTSCNGKPLKKKRQEAPLDTPASSATTRTSGLASRSTDTAAACTVGAEGLMDSMEVYRTERRKKRERAAAARWLKEERRKKINFAYEKRRRRVGGFFSDMVNSGGDGD</sequence>
<comment type="similarity">
    <text evidence="1">Belongs to the WD repeat WDR55 family.</text>
</comment>
<keyword evidence="4" id="KW-0687">Ribonucleoprotein</keyword>
<dbReference type="InterPro" id="IPR019775">
    <property type="entry name" value="WD40_repeat_CS"/>
</dbReference>
<accession>A0A836G480</accession>
<dbReference type="GO" id="GO:0005840">
    <property type="term" value="C:ribosome"/>
    <property type="evidence" value="ECO:0007669"/>
    <property type="project" value="UniProtKB-KW"/>
</dbReference>
<dbReference type="RefSeq" id="XP_067058685.1">
    <property type="nucleotide sequence ID" value="XM_067202584.1"/>
</dbReference>
<evidence type="ECO:0000256" key="3">
    <source>
        <dbReference type="ARBA" id="ARBA00022737"/>
    </source>
</evidence>
<dbReference type="SMART" id="SM00320">
    <property type="entry name" value="WD40"/>
    <property type="match status" value="6"/>
</dbReference>
<evidence type="ECO:0000256" key="2">
    <source>
        <dbReference type="ARBA" id="ARBA00022574"/>
    </source>
</evidence>
<dbReference type="PANTHER" id="PTHR44019">
    <property type="entry name" value="WD REPEAT-CONTAINING PROTEIN 55"/>
    <property type="match status" value="1"/>
</dbReference>
<dbReference type="PANTHER" id="PTHR44019:SF20">
    <property type="entry name" value="WD REPEAT-CONTAINING PROTEIN 55"/>
    <property type="match status" value="1"/>
</dbReference>
<keyword evidence="8" id="KW-1185">Reference proteome</keyword>
<evidence type="ECO:0000256" key="6">
    <source>
        <dbReference type="SAM" id="MobiDB-lite"/>
    </source>
</evidence>
<name>A0A836G480_9TRYP</name>
<dbReference type="PROSITE" id="PS00678">
    <property type="entry name" value="WD_REPEATS_1"/>
    <property type="match status" value="1"/>
</dbReference>
<organism evidence="7 8">
    <name type="scientific">Leishmania orientalis</name>
    <dbReference type="NCBI Taxonomy" id="2249476"/>
    <lineage>
        <taxon>Eukaryota</taxon>
        <taxon>Discoba</taxon>
        <taxon>Euglenozoa</taxon>
        <taxon>Kinetoplastea</taxon>
        <taxon>Metakinetoplastina</taxon>
        <taxon>Trypanosomatida</taxon>
        <taxon>Trypanosomatidae</taxon>
        <taxon>Leishmaniinae</taxon>
        <taxon>Leishmania</taxon>
    </lineage>
</organism>
<dbReference type="InterPro" id="IPR050505">
    <property type="entry name" value="WDR55/POC1"/>
</dbReference>
<dbReference type="SUPFAM" id="SSF50978">
    <property type="entry name" value="WD40 repeat-like"/>
    <property type="match status" value="1"/>
</dbReference>
<feature type="compositionally biased region" description="Basic and acidic residues" evidence="6">
    <location>
        <begin position="509"/>
        <end position="518"/>
    </location>
</feature>
<evidence type="ECO:0000256" key="1">
    <source>
        <dbReference type="ARBA" id="ARBA00007625"/>
    </source>
</evidence>
<protein>
    <recommendedName>
        <fullName evidence="9">Guanine nucleotide-binding protein subunit beta-like protein</fullName>
    </recommendedName>
</protein>
<feature type="region of interest" description="Disordered" evidence="6">
    <location>
        <begin position="466"/>
        <end position="518"/>
    </location>
</feature>
<feature type="repeat" description="WD" evidence="5">
    <location>
        <begin position="188"/>
        <end position="228"/>
    </location>
</feature>
<evidence type="ECO:0008006" key="9">
    <source>
        <dbReference type="Google" id="ProtNLM"/>
    </source>
</evidence>